<keyword evidence="1" id="KW-0378">Hydrolase</keyword>
<evidence type="ECO:0000313" key="2">
    <source>
        <dbReference type="EMBL" id="CAI4020557.1"/>
    </source>
</evidence>
<dbReference type="InterPro" id="IPR003697">
    <property type="entry name" value="Maf-like"/>
</dbReference>
<evidence type="ECO:0000313" key="5">
    <source>
        <dbReference type="Proteomes" id="UP001152797"/>
    </source>
</evidence>
<reference evidence="2" key="1">
    <citation type="submission" date="2022-10" db="EMBL/GenBank/DDBJ databases">
        <authorList>
            <person name="Chen Y."/>
            <person name="Dougan E. K."/>
            <person name="Chan C."/>
            <person name="Rhodes N."/>
            <person name="Thang M."/>
        </authorList>
    </citation>
    <scope>NUCLEOTIDE SEQUENCE</scope>
</reference>
<dbReference type="EMBL" id="CAMXCT020006819">
    <property type="protein sequence ID" value="CAL1173932.1"/>
    <property type="molecule type" value="Genomic_DNA"/>
</dbReference>
<reference evidence="3" key="2">
    <citation type="submission" date="2024-04" db="EMBL/GenBank/DDBJ databases">
        <authorList>
            <person name="Chen Y."/>
            <person name="Shah S."/>
            <person name="Dougan E. K."/>
            <person name="Thang M."/>
            <person name="Chan C."/>
        </authorList>
    </citation>
    <scope>NUCLEOTIDE SEQUENCE [LARGE SCALE GENOMIC DNA]</scope>
</reference>
<gene>
    <name evidence="2" type="ORF">C1SCF055_LOCUS44969</name>
</gene>
<dbReference type="SUPFAM" id="SSF52972">
    <property type="entry name" value="ITPase-like"/>
    <property type="match status" value="1"/>
</dbReference>
<name>A0A9P1M560_9DINO</name>
<organism evidence="2">
    <name type="scientific">Cladocopium goreaui</name>
    <dbReference type="NCBI Taxonomy" id="2562237"/>
    <lineage>
        <taxon>Eukaryota</taxon>
        <taxon>Sar</taxon>
        <taxon>Alveolata</taxon>
        <taxon>Dinophyceae</taxon>
        <taxon>Suessiales</taxon>
        <taxon>Symbiodiniaceae</taxon>
        <taxon>Cladocopium</taxon>
    </lineage>
</organism>
<dbReference type="Pfam" id="PF02545">
    <property type="entry name" value="Maf"/>
    <property type="match status" value="1"/>
</dbReference>
<dbReference type="EMBL" id="CAMXCT030006819">
    <property type="protein sequence ID" value="CAL4807869.1"/>
    <property type="molecule type" value="Genomic_DNA"/>
</dbReference>
<evidence type="ECO:0000313" key="4">
    <source>
        <dbReference type="EMBL" id="CAL4807869.1"/>
    </source>
</evidence>
<dbReference type="PANTHER" id="PTHR43213:SF4">
    <property type="entry name" value="7-METHYL-GTP PYROPHOSPHATASE"/>
    <property type="match status" value="1"/>
</dbReference>
<accession>A0A9P1M560</accession>
<dbReference type="PANTHER" id="PTHR43213">
    <property type="entry name" value="BIFUNCTIONAL DTTP/UTP PYROPHOSPHATASE/METHYLTRANSFERASE PROTEIN-RELATED"/>
    <property type="match status" value="1"/>
</dbReference>
<dbReference type="Proteomes" id="UP001152797">
    <property type="component" value="Unassembled WGS sequence"/>
</dbReference>
<dbReference type="GO" id="GO:0047429">
    <property type="term" value="F:nucleoside triphosphate diphosphatase activity"/>
    <property type="evidence" value="ECO:0007669"/>
    <property type="project" value="InterPro"/>
</dbReference>
<dbReference type="OrthoDB" id="10267058at2759"/>
<protein>
    <submittedName>
        <fullName evidence="4">7-methyl-GTP pyrophosphatase (M(7)GTP pyrophosphatase) (Maf-like protein DDB_G0281937)</fullName>
    </submittedName>
</protein>
<sequence>MLQGRPVLRQDVDAQTSKAQRAEQAVETARARAIQAGVDLAPEAPPAVDLQARGVREQNQSMLFALSNALQDYTEALRGAAQRPTDGYFVLHRMCCLSSRIFAKSVEWPCLLARTGLQRCLGLVAVGPEGRITTVTAMASPCVESSYSAVQFLLKEDEQDHSTRFLAVSEMSRITSGLVDDSGEVELSKGSHGEWALSNNLDRKLAGLGGKTRARTGTAGFVGVIGYLKHSAGRVAEKAGHTTMACSGDWHSVVQPLALPPLLLGSGSAVRRQILEAAGVSFEVRKPDIDEKALGDRGREPEKLVRLLAEAKADALLSALERRDTDRLILTADQVVTCKGNIREKPKDLEEARTFVSSYAGSSCCTVGALCLHDPATELRVVGTQTATIHFKAELGNEDVLRELMGEDLLNCAGSLMVEHPIMSQYVERIEGGQDNVMGLSTSLLKDLFSSLEVLKDSLRAHGPVLGRLLSTWAVVGDVTNEAKPASQVVRRLEEAWPEGHQSESLR</sequence>
<comment type="caution">
    <text evidence="2">The sequence shown here is derived from an EMBL/GenBank/DDBJ whole genome shotgun (WGS) entry which is preliminary data.</text>
</comment>
<evidence type="ECO:0000256" key="1">
    <source>
        <dbReference type="ARBA" id="ARBA00022801"/>
    </source>
</evidence>
<dbReference type="EMBL" id="CAMXCT010006819">
    <property type="protein sequence ID" value="CAI4020557.1"/>
    <property type="molecule type" value="Genomic_DNA"/>
</dbReference>
<evidence type="ECO:0000313" key="3">
    <source>
        <dbReference type="EMBL" id="CAL1173932.1"/>
    </source>
</evidence>
<dbReference type="AlphaFoldDB" id="A0A9P1M560"/>
<dbReference type="InterPro" id="IPR029001">
    <property type="entry name" value="ITPase-like_fam"/>
</dbReference>
<keyword evidence="5" id="KW-1185">Reference proteome</keyword>
<dbReference type="Gene3D" id="3.90.950.10">
    <property type="match status" value="1"/>
</dbReference>
<dbReference type="HAMAP" id="MF_00528">
    <property type="entry name" value="Maf"/>
    <property type="match status" value="1"/>
</dbReference>
<proteinExistence type="inferred from homology"/>